<evidence type="ECO:0000313" key="1">
    <source>
        <dbReference type="EMBL" id="KYF67002.1"/>
    </source>
</evidence>
<reference evidence="1 2" key="1">
    <citation type="submission" date="2014-02" db="EMBL/GenBank/DDBJ databases">
        <title>The small core and large imbalanced accessory genome model reveals a collaborative survival strategy of Sorangium cellulosum strains in nature.</title>
        <authorList>
            <person name="Han K."/>
            <person name="Peng R."/>
            <person name="Blom J."/>
            <person name="Li Y.-Z."/>
        </authorList>
    </citation>
    <scope>NUCLEOTIDE SEQUENCE [LARGE SCALE GENOMIC DNA]</scope>
    <source>
        <strain evidence="1 2">So0008-312</strain>
    </source>
</reference>
<organism evidence="1 2">
    <name type="scientific">Sorangium cellulosum</name>
    <name type="common">Polyangium cellulosum</name>
    <dbReference type="NCBI Taxonomy" id="56"/>
    <lineage>
        <taxon>Bacteria</taxon>
        <taxon>Pseudomonadati</taxon>
        <taxon>Myxococcota</taxon>
        <taxon>Polyangia</taxon>
        <taxon>Polyangiales</taxon>
        <taxon>Polyangiaceae</taxon>
        <taxon>Sorangium</taxon>
    </lineage>
</organism>
<accession>A0A150QGL7</accession>
<protein>
    <submittedName>
        <fullName evidence="1">Uncharacterized protein</fullName>
    </submittedName>
</protein>
<dbReference type="RefSeq" id="WP_061610147.1">
    <property type="nucleotide sequence ID" value="NZ_JEMA01000690.1"/>
</dbReference>
<proteinExistence type="predicted"/>
<gene>
    <name evidence="1" type="ORF">BE15_38570</name>
</gene>
<dbReference type="Proteomes" id="UP000075260">
    <property type="component" value="Unassembled WGS sequence"/>
</dbReference>
<sequence>MIKPDDITVYDDAAKAELANEEQKIDANLRAGKGYYEFPTPMKSEARVAFWCEIARRYRANGWIVETRDGRNLKDPDSMVIKHPAYTTE</sequence>
<dbReference type="EMBL" id="JEMA01000690">
    <property type="protein sequence ID" value="KYF67002.1"/>
    <property type="molecule type" value="Genomic_DNA"/>
</dbReference>
<name>A0A150QGL7_SORCE</name>
<evidence type="ECO:0000313" key="2">
    <source>
        <dbReference type="Proteomes" id="UP000075260"/>
    </source>
</evidence>
<dbReference type="AlphaFoldDB" id="A0A150QGL7"/>
<comment type="caution">
    <text evidence="1">The sequence shown here is derived from an EMBL/GenBank/DDBJ whole genome shotgun (WGS) entry which is preliminary data.</text>
</comment>